<dbReference type="Gene3D" id="3.90.780.10">
    <property type="entry name" value="5'-Nucleotidase, C-terminal domain"/>
    <property type="match status" value="1"/>
</dbReference>
<dbReference type="InterPro" id="IPR008334">
    <property type="entry name" value="5'-Nucleotdase_C"/>
</dbReference>
<dbReference type="InterPro" id="IPR036907">
    <property type="entry name" value="5'-Nucleotdase_C_sf"/>
</dbReference>
<dbReference type="AlphaFoldDB" id="A0A644Y4U2"/>
<organism evidence="2">
    <name type="scientific">bioreactor metagenome</name>
    <dbReference type="NCBI Taxonomy" id="1076179"/>
    <lineage>
        <taxon>unclassified sequences</taxon>
        <taxon>metagenomes</taxon>
        <taxon>ecological metagenomes</taxon>
    </lineage>
</organism>
<dbReference type="PRINTS" id="PR01607">
    <property type="entry name" value="APYRASEFAMLY"/>
</dbReference>
<reference evidence="2" key="1">
    <citation type="submission" date="2019-08" db="EMBL/GenBank/DDBJ databases">
        <authorList>
            <person name="Kucharzyk K."/>
            <person name="Murdoch R.W."/>
            <person name="Higgins S."/>
            <person name="Loffler F."/>
        </authorList>
    </citation>
    <scope>NUCLEOTIDE SEQUENCE</scope>
</reference>
<dbReference type="EMBL" id="VSSQ01003616">
    <property type="protein sequence ID" value="MPM21573.1"/>
    <property type="molecule type" value="Genomic_DNA"/>
</dbReference>
<name>A0A644Y4U2_9ZZZZ</name>
<sequence>MKLRNFLIVLFISVASVVVSCQTASLTSKEAASMIVDDSLGVDSDMVRMIAPYRRQLDSTMKEVIGYSEMSLEKGTPESRLGNFLSDLIIFEIKSKFSDSLRGLPVMSLLNNGGLRTSLPKGEISIENIFQLMPFDNEIVLVELKGSVLSKLFDVIAEKGGMPVGGLRLVLNAMSWSGAEVGGQPFSADANYILATSDYLATGGDGLGFLSDNVRYIKTGLLVRDIFISGIRDLTTQGKTIDPKLDGRIRYE</sequence>
<comment type="caution">
    <text evidence="2">The sequence shown here is derived from an EMBL/GenBank/DDBJ whole genome shotgun (WGS) entry which is preliminary data.</text>
</comment>
<accession>A0A644Y4U2</accession>
<gene>
    <name evidence="2" type="primary">yfkN_11</name>
    <name evidence="2" type="ORF">SDC9_68017</name>
</gene>
<evidence type="ECO:0000313" key="2">
    <source>
        <dbReference type="EMBL" id="MPM21573.1"/>
    </source>
</evidence>
<dbReference type="PANTHER" id="PTHR11575:SF24">
    <property type="entry name" value="5'-NUCLEOTIDASE"/>
    <property type="match status" value="1"/>
</dbReference>
<feature type="domain" description="5'-Nucleotidase C-terminal" evidence="1">
    <location>
        <begin position="72"/>
        <end position="207"/>
    </location>
</feature>
<dbReference type="GO" id="GO:0030288">
    <property type="term" value="C:outer membrane-bounded periplasmic space"/>
    <property type="evidence" value="ECO:0007669"/>
    <property type="project" value="TreeGrafter"/>
</dbReference>
<dbReference type="PANTHER" id="PTHR11575">
    <property type="entry name" value="5'-NUCLEOTIDASE-RELATED"/>
    <property type="match status" value="1"/>
</dbReference>
<dbReference type="Pfam" id="PF02872">
    <property type="entry name" value="5_nucleotid_C"/>
    <property type="match status" value="1"/>
</dbReference>
<dbReference type="GO" id="GO:0009166">
    <property type="term" value="P:nucleotide catabolic process"/>
    <property type="evidence" value="ECO:0007669"/>
    <property type="project" value="InterPro"/>
</dbReference>
<dbReference type="InterPro" id="IPR006179">
    <property type="entry name" value="5_nucleotidase/apyrase"/>
</dbReference>
<protein>
    <submittedName>
        <fullName evidence="2">Trifunctional nucleotide phosphoesterase protein YfkN</fullName>
    </submittedName>
</protein>
<dbReference type="PROSITE" id="PS51257">
    <property type="entry name" value="PROKAR_LIPOPROTEIN"/>
    <property type="match status" value="1"/>
</dbReference>
<dbReference type="SUPFAM" id="SSF55816">
    <property type="entry name" value="5'-nucleotidase (syn. UDP-sugar hydrolase), C-terminal domain"/>
    <property type="match status" value="1"/>
</dbReference>
<dbReference type="GO" id="GO:0016787">
    <property type="term" value="F:hydrolase activity"/>
    <property type="evidence" value="ECO:0007669"/>
    <property type="project" value="InterPro"/>
</dbReference>
<evidence type="ECO:0000259" key="1">
    <source>
        <dbReference type="Pfam" id="PF02872"/>
    </source>
</evidence>
<proteinExistence type="predicted"/>